<evidence type="ECO:0000256" key="1">
    <source>
        <dbReference type="SAM" id="MobiDB-lite"/>
    </source>
</evidence>
<comment type="caution">
    <text evidence="2">The sequence shown here is derived from an EMBL/GenBank/DDBJ whole genome shotgun (WGS) entry which is preliminary data.</text>
</comment>
<dbReference type="Proteomes" id="UP001151760">
    <property type="component" value="Unassembled WGS sequence"/>
</dbReference>
<dbReference type="EMBL" id="BQNB010011606">
    <property type="protein sequence ID" value="GJS92780.1"/>
    <property type="molecule type" value="Genomic_DNA"/>
</dbReference>
<name>A0ABQ4ZS69_9ASTR</name>
<reference evidence="2" key="2">
    <citation type="submission" date="2022-01" db="EMBL/GenBank/DDBJ databases">
        <authorList>
            <person name="Yamashiro T."/>
            <person name="Shiraishi A."/>
            <person name="Satake H."/>
            <person name="Nakayama K."/>
        </authorList>
    </citation>
    <scope>NUCLEOTIDE SEQUENCE</scope>
</reference>
<gene>
    <name evidence="2" type="ORF">Tco_0799748</name>
</gene>
<accession>A0ABQ4ZS69</accession>
<protein>
    <submittedName>
        <fullName evidence="2">Uncharacterized protein</fullName>
    </submittedName>
</protein>
<organism evidence="2 3">
    <name type="scientific">Tanacetum coccineum</name>
    <dbReference type="NCBI Taxonomy" id="301880"/>
    <lineage>
        <taxon>Eukaryota</taxon>
        <taxon>Viridiplantae</taxon>
        <taxon>Streptophyta</taxon>
        <taxon>Embryophyta</taxon>
        <taxon>Tracheophyta</taxon>
        <taxon>Spermatophyta</taxon>
        <taxon>Magnoliopsida</taxon>
        <taxon>eudicotyledons</taxon>
        <taxon>Gunneridae</taxon>
        <taxon>Pentapetalae</taxon>
        <taxon>asterids</taxon>
        <taxon>campanulids</taxon>
        <taxon>Asterales</taxon>
        <taxon>Asteraceae</taxon>
        <taxon>Asteroideae</taxon>
        <taxon>Anthemideae</taxon>
        <taxon>Anthemidinae</taxon>
        <taxon>Tanacetum</taxon>
    </lineage>
</organism>
<evidence type="ECO:0000313" key="2">
    <source>
        <dbReference type="EMBL" id="GJS92780.1"/>
    </source>
</evidence>
<reference evidence="2" key="1">
    <citation type="journal article" date="2022" name="Int. J. Mol. Sci.">
        <title>Draft Genome of Tanacetum Coccineum: Genomic Comparison of Closely Related Tanacetum-Family Plants.</title>
        <authorList>
            <person name="Yamashiro T."/>
            <person name="Shiraishi A."/>
            <person name="Nakayama K."/>
            <person name="Satake H."/>
        </authorList>
    </citation>
    <scope>NUCLEOTIDE SEQUENCE</scope>
</reference>
<evidence type="ECO:0000313" key="3">
    <source>
        <dbReference type="Proteomes" id="UP001151760"/>
    </source>
</evidence>
<sequence>MKEILHDRMFESGSYRSLTEHTALYEALEASMDRENMEEFMDATAKSRKRRRDDQDPPLPPPKDLDQSKKKRHISLKQKPDPQSKQLIDDIPIPDDMHLSDSEDTL</sequence>
<feature type="region of interest" description="Disordered" evidence="1">
    <location>
        <begin position="30"/>
        <end position="106"/>
    </location>
</feature>
<proteinExistence type="predicted"/>
<keyword evidence="3" id="KW-1185">Reference proteome</keyword>
<feature type="compositionally biased region" description="Basic and acidic residues" evidence="1">
    <location>
        <begin position="95"/>
        <end position="106"/>
    </location>
</feature>